<evidence type="ECO:0000313" key="2">
    <source>
        <dbReference type="Proteomes" id="UP000619457"/>
    </source>
</evidence>
<evidence type="ECO:0000313" key="1">
    <source>
        <dbReference type="EMBL" id="GGZ32319.1"/>
    </source>
</evidence>
<organism evidence="1 2">
    <name type="scientific">Echinicola pacifica</name>
    <dbReference type="NCBI Taxonomy" id="346377"/>
    <lineage>
        <taxon>Bacteria</taxon>
        <taxon>Pseudomonadati</taxon>
        <taxon>Bacteroidota</taxon>
        <taxon>Cytophagia</taxon>
        <taxon>Cytophagales</taxon>
        <taxon>Cyclobacteriaceae</taxon>
        <taxon>Echinicola</taxon>
    </lineage>
</organism>
<reference evidence="1" key="1">
    <citation type="journal article" date="2014" name="Int. J. Syst. Evol. Microbiol.">
        <title>Complete genome sequence of Corynebacterium casei LMG S-19264T (=DSM 44701T), isolated from a smear-ripened cheese.</title>
        <authorList>
            <consortium name="US DOE Joint Genome Institute (JGI-PGF)"/>
            <person name="Walter F."/>
            <person name="Albersmeier A."/>
            <person name="Kalinowski J."/>
            <person name="Ruckert C."/>
        </authorList>
    </citation>
    <scope>NUCLEOTIDE SEQUENCE</scope>
    <source>
        <strain evidence="1">KCTC 12368</strain>
    </source>
</reference>
<gene>
    <name evidence="1" type="ORF">GCM10007049_27210</name>
</gene>
<dbReference type="EMBL" id="BMWX01000004">
    <property type="protein sequence ID" value="GGZ32319.1"/>
    <property type="molecule type" value="Genomic_DNA"/>
</dbReference>
<keyword evidence="2" id="KW-1185">Reference proteome</keyword>
<accession>A0A918Q397</accession>
<dbReference type="Proteomes" id="UP000619457">
    <property type="component" value="Unassembled WGS sequence"/>
</dbReference>
<proteinExistence type="predicted"/>
<name>A0A918Q397_9BACT</name>
<protein>
    <submittedName>
        <fullName evidence="1">Uncharacterized protein</fullName>
    </submittedName>
</protein>
<reference evidence="1" key="2">
    <citation type="submission" date="2020-09" db="EMBL/GenBank/DDBJ databases">
        <authorList>
            <person name="Sun Q."/>
            <person name="Kim S."/>
        </authorList>
    </citation>
    <scope>NUCLEOTIDE SEQUENCE</scope>
    <source>
        <strain evidence="1">KCTC 12368</strain>
    </source>
</reference>
<sequence>MRKSIPGLDFFSASTLASLAGVFNYPLPPKGGSGVLLSFGVIHTDQSITIQGWNNIPNPYEI</sequence>
<comment type="caution">
    <text evidence="1">The sequence shown here is derived from an EMBL/GenBank/DDBJ whole genome shotgun (WGS) entry which is preliminary data.</text>
</comment>
<dbReference type="AlphaFoldDB" id="A0A918Q397"/>